<dbReference type="InterPro" id="IPR003439">
    <property type="entry name" value="ABC_transporter-like_ATP-bd"/>
</dbReference>
<name>A0A058Z4W6_FONAL</name>
<dbReference type="InterPro" id="IPR027417">
    <property type="entry name" value="P-loop_NTPase"/>
</dbReference>
<dbReference type="EMBL" id="KB932206">
    <property type="protein sequence ID" value="KCV69315.1"/>
    <property type="molecule type" value="Genomic_DNA"/>
</dbReference>
<dbReference type="Proteomes" id="UP000030693">
    <property type="component" value="Unassembled WGS sequence"/>
</dbReference>
<accession>A0A058Z4W6</accession>
<dbReference type="GeneID" id="20528471"/>
<dbReference type="STRING" id="691883.A0A058Z4W6"/>
<sequence length="146" mass="16525">MYVPQRPPVQDDTPSDMVRWTAGLSSQSQREKSLGPSLDPIEVGECLFISPERWETPWNQLSGGEVQRISLAMSFSRRPDLLLLDEPTSALDTEATMATEELLLSSQSLAVIVTHNDQQEERLQSKVLEIFRGGSWVVRDARKWIQ</sequence>
<dbReference type="OrthoDB" id="6593433at2759"/>
<dbReference type="GO" id="GO:0005524">
    <property type="term" value="F:ATP binding"/>
    <property type="evidence" value="ECO:0007669"/>
    <property type="project" value="InterPro"/>
</dbReference>
<reference evidence="2" key="1">
    <citation type="submission" date="2013-04" db="EMBL/GenBank/DDBJ databases">
        <title>The Genome Sequence of Fonticula alba ATCC 38817.</title>
        <authorList>
            <consortium name="The Broad Institute Genomics Platform"/>
            <person name="Russ C."/>
            <person name="Cuomo C."/>
            <person name="Burger G."/>
            <person name="Gray M.W."/>
            <person name="Holland P.W.H."/>
            <person name="King N."/>
            <person name="Lang F.B.F."/>
            <person name="Roger A.J."/>
            <person name="Ruiz-Trillo I."/>
            <person name="Brown M."/>
            <person name="Walker B."/>
            <person name="Young S."/>
            <person name="Zeng Q."/>
            <person name="Gargeya S."/>
            <person name="Fitzgerald M."/>
            <person name="Haas B."/>
            <person name="Abouelleil A."/>
            <person name="Allen A.W."/>
            <person name="Alvarado L."/>
            <person name="Arachchi H.M."/>
            <person name="Berlin A.M."/>
            <person name="Chapman S.B."/>
            <person name="Gainer-Dewar J."/>
            <person name="Goldberg J."/>
            <person name="Griggs A."/>
            <person name="Gujja S."/>
            <person name="Hansen M."/>
            <person name="Howarth C."/>
            <person name="Imamovic A."/>
            <person name="Ireland A."/>
            <person name="Larimer J."/>
            <person name="McCowan C."/>
            <person name="Murphy C."/>
            <person name="Pearson M."/>
            <person name="Poon T.W."/>
            <person name="Priest M."/>
            <person name="Roberts A."/>
            <person name="Saif S."/>
            <person name="Shea T."/>
            <person name="Sisk P."/>
            <person name="Sykes S."/>
            <person name="Wortman J."/>
            <person name="Nusbaum C."/>
            <person name="Birren B."/>
        </authorList>
    </citation>
    <scope>NUCLEOTIDE SEQUENCE [LARGE SCALE GENOMIC DNA]</scope>
    <source>
        <strain evidence="2">ATCC 38817</strain>
    </source>
</reference>
<dbReference type="eggNOG" id="ENOG502SF57">
    <property type="taxonomic scope" value="Eukaryota"/>
</dbReference>
<dbReference type="PANTHER" id="PTHR43119:SF1">
    <property type="entry name" value="ABC TRANSPORTER DOMAIN-CONTAINING PROTEIN"/>
    <property type="match status" value="1"/>
</dbReference>
<evidence type="ECO:0000313" key="2">
    <source>
        <dbReference type="EMBL" id="KCV69315.1"/>
    </source>
</evidence>
<dbReference type="Pfam" id="PF00005">
    <property type="entry name" value="ABC_tran"/>
    <property type="match status" value="1"/>
</dbReference>
<protein>
    <recommendedName>
        <fullName evidence="1">ABC transporter domain-containing protein</fullName>
    </recommendedName>
</protein>
<proteinExistence type="predicted"/>
<dbReference type="RefSeq" id="XP_009495880.1">
    <property type="nucleotide sequence ID" value="XM_009497605.1"/>
</dbReference>
<dbReference type="SUPFAM" id="SSF52540">
    <property type="entry name" value="P-loop containing nucleoside triphosphate hydrolases"/>
    <property type="match status" value="1"/>
</dbReference>
<dbReference type="PANTHER" id="PTHR43119">
    <property type="entry name" value="ABC TRANSPORT PROTEIN ATP-BINDING COMPONENT-RELATED"/>
    <property type="match status" value="1"/>
</dbReference>
<keyword evidence="3" id="KW-1185">Reference proteome</keyword>
<dbReference type="GO" id="GO:0016887">
    <property type="term" value="F:ATP hydrolysis activity"/>
    <property type="evidence" value="ECO:0007669"/>
    <property type="project" value="InterPro"/>
</dbReference>
<evidence type="ECO:0000259" key="1">
    <source>
        <dbReference type="Pfam" id="PF00005"/>
    </source>
</evidence>
<organism evidence="2">
    <name type="scientific">Fonticula alba</name>
    <name type="common">Slime mold</name>
    <dbReference type="NCBI Taxonomy" id="691883"/>
    <lineage>
        <taxon>Eukaryota</taxon>
        <taxon>Rotosphaerida</taxon>
        <taxon>Fonticulaceae</taxon>
        <taxon>Fonticula</taxon>
    </lineage>
</organism>
<gene>
    <name evidence="2" type="ORF">H696_03746</name>
</gene>
<dbReference type="CDD" id="cd00267">
    <property type="entry name" value="ABC_ATPase"/>
    <property type="match status" value="1"/>
</dbReference>
<dbReference type="AlphaFoldDB" id="A0A058Z4W6"/>
<feature type="domain" description="ABC transporter" evidence="1">
    <location>
        <begin position="53"/>
        <end position="89"/>
    </location>
</feature>
<evidence type="ECO:0000313" key="3">
    <source>
        <dbReference type="Proteomes" id="UP000030693"/>
    </source>
</evidence>
<dbReference type="Gene3D" id="3.40.50.300">
    <property type="entry name" value="P-loop containing nucleotide triphosphate hydrolases"/>
    <property type="match status" value="1"/>
</dbReference>